<sequence length="413" mass="44621">MQITRRLTSAIAATALTSTLALSAATIAPAATPSTSETTTTVASLNSWPLPDAVTTKTSGSTTTRTEVYFSSGSPAAPDWRIVNHYARLVNSVPKGSTIRTTIHNTSASSTFAPFIAFQNALNKYDTKAERSEKISVMANAEKVSKTEGLGEMLARHKTMKWCGTGEEGELNSSCSTGGNDSLTMHTKFALLGKAKDSTGRLQDWVVWISTANLNRTSGAEMANSSVTIYGDEELFKGLANNVWKPMYNKKAADLKVTVADASSATVYPSPTSTDDILSALKSYDLADTSKMKGCTIRVDQVVITRTTIADQLVTLKKHGCDVRIRLGQKDELTSNVAKMFSDAKIPVKDSTSHEKTIIVKARTSTSGDFRYFTFTGSQNLTPRGLKNDELVIRLIGKPVHDAFAARFDSNWS</sequence>
<dbReference type="SUPFAM" id="SSF56024">
    <property type="entry name" value="Phospholipase D/nuclease"/>
    <property type="match status" value="1"/>
</dbReference>
<feature type="domain" description="Phospholipase D-like" evidence="2">
    <location>
        <begin position="297"/>
        <end position="412"/>
    </location>
</feature>
<dbReference type="AlphaFoldDB" id="A0A9X5FDL0"/>
<feature type="signal peptide" evidence="1">
    <location>
        <begin position="1"/>
        <end position="30"/>
    </location>
</feature>
<dbReference type="InterPro" id="IPR025202">
    <property type="entry name" value="PLD-like_dom"/>
</dbReference>
<organism evidence="3 4">
    <name type="scientific">Sanguibacter hominis ATCC BAA-789</name>
    <dbReference type="NCBI Taxonomy" id="1312740"/>
    <lineage>
        <taxon>Bacteria</taxon>
        <taxon>Bacillati</taxon>
        <taxon>Actinomycetota</taxon>
        <taxon>Actinomycetes</taxon>
        <taxon>Micrococcales</taxon>
        <taxon>Sanguibacteraceae</taxon>
        <taxon>Sanguibacter</taxon>
    </lineage>
</organism>
<keyword evidence="1" id="KW-0732">Signal</keyword>
<evidence type="ECO:0000313" key="3">
    <source>
        <dbReference type="EMBL" id="NKX94168.1"/>
    </source>
</evidence>
<reference evidence="3 4" key="1">
    <citation type="submission" date="2020-04" db="EMBL/GenBank/DDBJ databases">
        <title>MicrobeNet Type strains.</title>
        <authorList>
            <person name="Nicholson A.C."/>
        </authorList>
    </citation>
    <scope>NUCLEOTIDE SEQUENCE [LARGE SCALE GENOMIC DNA]</scope>
    <source>
        <strain evidence="3 4">ATCC BAA-789</strain>
    </source>
</reference>
<name>A0A9X5FDL0_9MICO</name>
<keyword evidence="4" id="KW-1185">Reference proteome</keyword>
<gene>
    <name evidence="3" type="ORF">HF995_12965</name>
</gene>
<evidence type="ECO:0000259" key="2">
    <source>
        <dbReference type="Pfam" id="PF13091"/>
    </source>
</evidence>
<feature type="chain" id="PRO_5040756693" description="Phospholipase D-like domain-containing protein" evidence="1">
    <location>
        <begin position="31"/>
        <end position="413"/>
    </location>
</feature>
<dbReference type="Pfam" id="PF13091">
    <property type="entry name" value="PLDc_2"/>
    <property type="match status" value="1"/>
</dbReference>
<accession>A0A9X5FDL0</accession>
<dbReference type="Proteomes" id="UP000774283">
    <property type="component" value="Unassembled WGS sequence"/>
</dbReference>
<dbReference type="Gene3D" id="3.30.870.10">
    <property type="entry name" value="Endonuclease Chain A"/>
    <property type="match status" value="1"/>
</dbReference>
<dbReference type="EMBL" id="JAAXOW010000005">
    <property type="protein sequence ID" value="NKX94168.1"/>
    <property type="molecule type" value="Genomic_DNA"/>
</dbReference>
<dbReference type="RefSeq" id="WP_168448235.1">
    <property type="nucleotide sequence ID" value="NZ_JAAXOW010000005.1"/>
</dbReference>
<comment type="caution">
    <text evidence="3">The sequence shown here is derived from an EMBL/GenBank/DDBJ whole genome shotgun (WGS) entry which is preliminary data.</text>
</comment>
<protein>
    <recommendedName>
        <fullName evidence="2">Phospholipase D-like domain-containing protein</fullName>
    </recommendedName>
</protein>
<evidence type="ECO:0000256" key="1">
    <source>
        <dbReference type="SAM" id="SignalP"/>
    </source>
</evidence>
<proteinExistence type="predicted"/>
<evidence type="ECO:0000313" key="4">
    <source>
        <dbReference type="Proteomes" id="UP000774283"/>
    </source>
</evidence>